<feature type="repeat" description="ANK" evidence="3">
    <location>
        <begin position="285"/>
        <end position="311"/>
    </location>
</feature>
<organism evidence="4 5">
    <name type="scientific">Halocaridina rubra</name>
    <name type="common">Hawaiian red shrimp</name>
    <dbReference type="NCBI Taxonomy" id="373956"/>
    <lineage>
        <taxon>Eukaryota</taxon>
        <taxon>Metazoa</taxon>
        <taxon>Ecdysozoa</taxon>
        <taxon>Arthropoda</taxon>
        <taxon>Crustacea</taxon>
        <taxon>Multicrustacea</taxon>
        <taxon>Malacostraca</taxon>
        <taxon>Eumalacostraca</taxon>
        <taxon>Eucarida</taxon>
        <taxon>Decapoda</taxon>
        <taxon>Pleocyemata</taxon>
        <taxon>Caridea</taxon>
        <taxon>Atyoidea</taxon>
        <taxon>Atyidae</taxon>
        <taxon>Halocaridina</taxon>
    </lineage>
</organism>
<evidence type="ECO:0000256" key="1">
    <source>
        <dbReference type="ARBA" id="ARBA00022737"/>
    </source>
</evidence>
<feature type="repeat" description="ANK" evidence="3">
    <location>
        <begin position="78"/>
        <end position="110"/>
    </location>
</feature>
<feature type="repeat" description="ANK" evidence="3">
    <location>
        <begin position="45"/>
        <end position="77"/>
    </location>
</feature>
<proteinExistence type="predicted"/>
<dbReference type="SMART" id="SM00248">
    <property type="entry name" value="ANK"/>
    <property type="match status" value="8"/>
</dbReference>
<dbReference type="SUPFAM" id="SSF48403">
    <property type="entry name" value="Ankyrin repeat"/>
    <property type="match status" value="1"/>
</dbReference>
<dbReference type="PANTHER" id="PTHR24198">
    <property type="entry name" value="ANKYRIN REPEAT AND PROTEIN KINASE DOMAIN-CONTAINING PROTEIN"/>
    <property type="match status" value="1"/>
</dbReference>
<keyword evidence="5" id="KW-1185">Reference proteome</keyword>
<dbReference type="Gene3D" id="1.25.40.20">
    <property type="entry name" value="Ankyrin repeat-containing domain"/>
    <property type="match status" value="3"/>
</dbReference>
<evidence type="ECO:0000256" key="2">
    <source>
        <dbReference type="ARBA" id="ARBA00023043"/>
    </source>
</evidence>
<dbReference type="Proteomes" id="UP001381693">
    <property type="component" value="Unassembled WGS sequence"/>
</dbReference>
<evidence type="ECO:0000313" key="5">
    <source>
        <dbReference type="Proteomes" id="UP001381693"/>
    </source>
</evidence>
<accession>A0AAN9A5L2</accession>
<dbReference type="AlphaFoldDB" id="A0AAN9A5L2"/>
<evidence type="ECO:0000256" key="3">
    <source>
        <dbReference type="PROSITE-ProRule" id="PRU00023"/>
    </source>
</evidence>
<evidence type="ECO:0008006" key="6">
    <source>
        <dbReference type="Google" id="ProtNLM"/>
    </source>
</evidence>
<comment type="caution">
    <text evidence="4">The sequence shown here is derived from an EMBL/GenBank/DDBJ whole genome shotgun (WGS) entry which is preliminary data.</text>
</comment>
<dbReference type="PANTHER" id="PTHR24198:SF165">
    <property type="entry name" value="ANKYRIN REPEAT-CONTAINING PROTEIN-RELATED"/>
    <property type="match status" value="1"/>
</dbReference>
<protein>
    <recommendedName>
        <fullName evidence="6">Ankyrin repeat protein</fullName>
    </recommendedName>
</protein>
<sequence length="384" mass="42248">MMLYLQKISVQRQLRVAINDNDVSMAHKLFLGGVDPDIRFSVNCNEKPALCLSVENNAFDLVRLLIERGVSINQRDSDGFTALHISCSQVYPHLAELLLQARANVNAKTNMGQTPLHMAAMRGSWDLVELLLSHGADINALDCDGNAPLHYASQSTNPGILKSLLSAGGSPALVNKAGNTPLHNAVETTAMTSDVIHLLALSYPDALGVQNCRMRTPLHIAVQRYNVLDTECILEVLLKYATREDLNLKGILGHTPLHLAVLENRLSLLRLFLTAGASPDTEDYLGHTPLESAARDASLDAVTLLLAAGANTRHLIKGGEVDSEVQDLEVRYHIRCATREPPPLSRFCRKVLIQYLGPASFRIISETSLPPKWQQFLSFRRNDL</sequence>
<keyword evidence="2 3" id="KW-0040">ANK repeat</keyword>
<evidence type="ECO:0000313" key="4">
    <source>
        <dbReference type="EMBL" id="KAK7070537.1"/>
    </source>
</evidence>
<dbReference type="Pfam" id="PF12796">
    <property type="entry name" value="Ank_2"/>
    <property type="match status" value="2"/>
</dbReference>
<feature type="repeat" description="ANK" evidence="3">
    <location>
        <begin position="252"/>
        <end position="284"/>
    </location>
</feature>
<gene>
    <name evidence="4" type="ORF">SK128_005592</name>
</gene>
<reference evidence="4 5" key="1">
    <citation type="submission" date="2023-11" db="EMBL/GenBank/DDBJ databases">
        <title>Halocaridina rubra genome assembly.</title>
        <authorList>
            <person name="Smith C."/>
        </authorList>
    </citation>
    <scope>NUCLEOTIDE SEQUENCE [LARGE SCALE GENOMIC DNA]</scope>
    <source>
        <strain evidence="4">EP-1</strain>
        <tissue evidence="4">Whole</tissue>
    </source>
</reference>
<dbReference type="InterPro" id="IPR002110">
    <property type="entry name" value="Ankyrin_rpt"/>
</dbReference>
<dbReference type="PROSITE" id="PS50088">
    <property type="entry name" value="ANK_REPEAT"/>
    <property type="match status" value="6"/>
</dbReference>
<dbReference type="EMBL" id="JAXCGZ010015318">
    <property type="protein sequence ID" value="KAK7070537.1"/>
    <property type="molecule type" value="Genomic_DNA"/>
</dbReference>
<dbReference type="PRINTS" id="PR01415">
    <property type="entry name" value="ANKYRIN"/>
</dbReference>
<keyword evidence="1" id="KW-0677">Repeat</keyword>
<dbReference type="InterPro" id="IPR036770">
    <property type="entry name" value="Ankyrin_rpt-contain_sf"/>
</dbReference>
<dbReference type="PROSITE" id="PS50297">
    <property type="entry name" value="ANK_REP_REGION"/>
    <property type="match status" value="5"/>
</dbReference>
<name>A0AAN9A5L2_HALRR</name>
<feature type="repeat" description="ANK" evidence="3">
    <location>
        <begin position="111"/>
        <end position="143"/>
    </location>
</feature>
<feature type="repeat" description="ANK" evidence="3">
    <location>
        <begin position="144"/>
        <end position="176"/>
    </location>
</feature>